<feature type="region of interest" description="Disordered" evidence="1">
    <location>
        <begin position="36"/>
        <end position="201"/>
    </location>
</feature>
<reference evidence="2" key="1">
    <citation type="journal article" date="2022" name="Int. J. Mol. Sci.">
        <title>Draft Genome of Tanacetum Coccineum: Genomic Comparison of Closely Related Tanacetum-Family Plants.</title>
        <authorList>
            <person name="Yamashiro T."/>
            <person name="Shiraishi A."/>
            <person name="Nakayama K."/>
            <person name="Satake H."/>
        </authorList>
    </citation>
    <scope>NUCLEOTIDE SEQUENCE</scope>
</reference>
<evidence type="ECO:0000256" key="1">
    <source>
        <dbReference type="SAM" id="MobiDB-lite"/>
    </source>
</evidence>
<keyword evidence="3" id="KW-1185">Reference proteome</keyword>
<feature type="compositionally biased region" description="Basic residues" evidence="1">
    <location>
        <begin position="172"/>
        <end position="181"/>
    </location>
</feature>
<evidence type="ECO:0000313" key="3">
    <source>
        <dbReference type="Proteomes" id="UP001151760"/>
    </source>
</evidence>
<reference evidence="2" key="2">
    <citation type="submission" date="2022-01" db="EMBL/GenBank/DDBJ databases">
        <authorList>
            <person name="Yamashiro T."/>
            <person name="Shiraishi A."/>
            <person name="Satake H."/>
            <person name="Nakayama K."/>
        </authorList>
    </citation>
    <scope>NUCLEOTIDE SEQUENCE</scope>
</reference>
<comment type="caution">
    <text evidence="2">The sequence shown here is derived from an EMBL/GenBank/DDBJ whole genome shotgun (WGS) entry which is preliminary data.</text>
</comment>
<evidence type="ECO:0008006" key="4">
    <source>
        <dbReference type="Google" id="ProtNLM"/>
    </source>
</evidence>
<feature type="region of interest" description="Disordered" evidence="1">
    <location>
        <begin position="283"/>
        <end position="317"/>
    </location>
</feature>
<sequence length="317" mass="35495">MGPGRTSAPAGQAQGGPSPAFVKENIDVLRTMIKELDNRGQEKVTPRKLFNEESGGAGWENSQMGPSAEEVGGYSSDGSSRSRSRGRPQSAQKHQRGVSRKKGISKSHQSVRSEAQSRSKSKSVKLKPRSVRASRRKSSSDSGYDTVSDIGSEDLSMPYRRPKPMPFTSKITRFRYHRRAKLPPNVRVRESGPSSEERRLQIQPKSSDLLGRKRVLEILAIDYVNFPPPPLIVGTPEKRNMKKFCDYHQDQGHNTNDCYHLKKQIEEAVASGRLAQLVKDIRQGSQKGKGSAKGKDKVINMVRSQGYRKRPYERVEH</sequence>
<feature type="compositionally biased region" description="Polar residues" evidence="1">
    <location>
        <begin position="106"/>
        <end position="118"/>
    </location>
</feature>
<evidence type="ECO:0000313" key="2">
    <source>
        <dbReference type="EMBL" id="GJT50710.1"/>
    </source>
</evidence>
<feature type="region of interest" description="Disordered" evidence="1">
    <location>
        <begin position="1"/>
        <end position="23"/>
    </location>
</feature>
<dbReference type="Proteomes" id="UP001151760">
    <property type="component" value="Unassembled WGS sequence"/>
</dbReference>
<name>A0ABQ5EIG7_9ASTR</name>
<feature type="compositionally biased region" description="Basic and acidic residues" evidence="1">
    <location>
        <begin position="187"/>
        <end position="200"/>
    </location>
</feature>
<organism evidence="2 3">
    <name type="scientific">Tanacetum coccineum</name>
    <dbReference type="NCBI Taxonomy" id="301880"/>
    <lineage>
        <taxon>Eukaryota</taxon>
        <taxon>Viridiplantae</taxon>
        <taxon>Streptophyta</taxon>
        <taxon>Embryophyta</taxon>
        <taxon>Tracheophyta</taxon>
        <taxon>Spermatophyta</taxon>
        <taxon>Magnoliopsida</taxon>
        <taxon>eudicotyledons</taxon>
        <taxon>Gunneridae</taxon>
        <taxon>Pentapetalae</taxon>
        <taxon>asterids</taxon>
        <taxon>campanulids</taxon>
        <taxon>Asterales</taxon>
        <taxon>Asteraceae</taxon>
        <taxon>Asteroideae</taxon>
        <taxon>Anthemideae</taxon>
        <taxon>Anthemidinae</taxon>
        <taxon>Tanacetum</taxon>
    </lineage>
</organism>
<proteinExistence type="predicted"/>
<gene>
    <name evidence="2" type="ORF">Tco_0976867</name>
</gene>
<accession>A0ABQ5EIG7</accession>
<feature type="compositionally biased region" description="Low complexity" evidence="1">
    <location>
        <begin position="72"/>
        <end position="81"/>
    </location>
</feature>
<feature type="compositionally biased region" description="Basic residues" evidence="1">
    <location>
        <begin position="119"/>
        <end position="137"/>
    </location>
</feature>
<dbReference type="EMBL" id="BQNB010016344">
    <property type="protein sequence ID" value="GJT50710.1"/>
    <property type="molecule type" value="Genomic_DNA"/>
</dbReference>
<feature type="compositionally biased region" description="Basic residues" evidence="1">
    <location>
        <begin position="93"/>
        <end position="105"/>
    </location>
</feature>
<protein>
    <recommendedName>
        <fullName evidence="4">Reverse transcriptase domain-containing protein</fullName>
    </recommendedName>
</protein>
<feature type="compositionally biased region" description="Basic and acidic residues" evidence="1">
    <location>
        <begin position="36"/>
        <end position="51"/>
    </location>
</feature>